<evidence type="ECO:0000313" key="2">
    <source>
        <dbReference type="Proteomes" id="UP000008694"/>
    </source>
</evidence>
<proteinExistence type="predicted"/>
<dbReference type="EMBL" id="GL348719">
    <property type="protein sequence ID" value="EFH46377.1"/>
    <property type="molecule type" value="Genomic_DNA"/>
</dbReference>
<dbReference type="HOGENOM" id="CLU_3053079_0_0_1"/>
<accession>D7MC17</accession>
<gene>
    <name evidence="1" type="ORF">ARALYDRAFT_915000</name>
</gene>
<reference evidence="2" key="1">
    <citation type="journal article" date="2011" name="Nat. Genet.">
        <title>The Arabidopsis lyrata genome sequence and the basis of rapid genome size change.</title>
        <authorList>
            <person name="Hu T.T."/>
            <person name="Pattyn P."/>
            <person name="Bakker E.G."/>
            <person name="Cao J."/>
            <person name="Cheng J.-F."/>
            <person name="Clark R.M."/>
            <person name="Fahlgren N."/>
            <person name="Fawcett J.A."/>
            <person name="Grimwood J."/>
            <person name="Gundlach H."/>
            <person name="Haberer G."/>
            <person name="Hollister J.D."/>
            <person name="Ossowski S."/>
            <person name="Ottilar R.P."/>
            <person name="Salamov A.A."/>
            <person name="Schneeberger K."/>
            <person name="Spannagl M."/>
            <person name="Wang X."/>
            <person name="Yang L."/>
            <person name="Nasrallah M.E."/>
            <person name="Bergelson J."/>
            <person name="Carrington J.C."/>
            <person name="Gaut B.S."/>
            <person name="Schmutz J."/>
            <person name="Mayer K.F.X."/>
            <person name="Van de Peer Y."/>
            <person name="Grigoriev I.V."/>
            <person name="Nordborg M."/>
            <person name="Weigel D."/>
            <person name="Guo Y.-L."/>
        </authorList>
    </citation>
    <scope>NUCLEOTIDE SEQUENCE [LARGE SCALE GENOMIC DNA]</scope>
    <source>
        <strain evidence="2">cv. MN47</strain>
    </source>
</reference>
<sequence>MADFTNLQELNIDDEISSVINFLNNRFLTRTKVMQNYNFHVIHHLLFSGDQDAR</sequence>
<dbReference type="Gramene" id="scaffold_702742.1">
    <property type="protein sequence ID" value="scaffold_702742.1"/>
    <property type="gene ID" value="scaffold_702742.1"/>
</dbReference>
<evidence type="ECO:0000313" key="1">
    <source>
        <dbReference type="EMBL" id="EFH46377.1"/>
    </source>
</evidence>
<dbReference type="Proteomes" id="UP000008694">
    <property type="component" value="Unassembled WGS sequence"/>
</dbReference>
<dbReference type="AlphaFoldDB" id="D7MC17"/>
<keyword evidence="2" id="KW-1185">Reference proteome</keyword>
<protein>
    <submittedName>
        <fullName evidence="1">Predicted protein</fullName>
    </submittedName>
</protein>
<name>D7MC17_ARALL</name>
<organism evidence="2">
    <name type="scientific">Arabidopsis lyrata subsp. lyrata</name>
    <name type="common">Lyre-leaved rock-cress</name>
    <dbReference type="NCBI Taxonomy" id="81972"/>
    <lineage>
        <taxon>Eukaryota</taxon>
        <taxon>Viridiplantae</taxon>
        <taxon>Streptophyta</taxon>
        <taxon>Embryophyta</taxon>
        <taxon>Tracheophyta</taxon>
        <taxon>Spermatophyta</taxon>
        <taxon>Magnoliopsida</taxon>
        <taxon>eudicotyledons</taxon>
        <taxon>Gunneridae</taxon>
        <taxon>Pentapetalae</taxon>
        <taxon>rosids</taxon>
        <taxon>malvids</taxon>
        <taxon>Brassicales</taxon>
        <taxon>Brassicaceae</taxon>
        <taxon>Camelineae</taxon>
        <taxon>Arabidopsis</taxon>
    </lineage>
</organism>